<dbReference type="Gene3D" id="1.10.287.2610">
    <property type="match status" value="1"/>
</dbReference>
<protein>
    <submittedName>
        <fullName evidence="2">Uncharacterized protein</fullName>
    </submittedName>
</protein>
<keyword evidence="3" id="KW-1185">Reference proteome</keyword>
<organism evidence="2 3">
    <name type="scientific">Hibiscus sabdariffa</name>
    <name type="common">roselle</name>
    <dbReference type="NCBI Taxonomy" id="183260"/>
    <lineage>
        <taxon>Eukaryota</taxon>
        <taxon>Viridiplantae</taxon>
        <taxon>Streptophyta</taxon>
        <taxon>Embryophyta</taxon>
        <taxon>Tracheophyta</taxon>
        <taxon>Spermatophyta</taxon>
        <taxon>Magnoliopsida</taxon>
        <taxon>eudicotyledons</taxon>
        <taxon>Gunneridae</taxon>
        <taxon>Pentapetalae</taxon>
        <taxon>rosids</taxon>
        <taxon>malvids</taxon>
        <taxon>Malvales</taxon>
        <taxon>Malvaceae</taxon>
        <taxon>Malvoideae</taxon>
        <taxon>Hibiscus</taxon>
    </lineage>
</organism>
<evidence type="ECO:0000256" key="1">
    <source>
        <dbReference type="SAM" id="Coils"/>
    </source>
</evidence>
<proteinExistence type="predicted"/>
<gene>
    <name evidence="2" type="ORF">V6N12_067972</name>
</gene>
<name>A0ABR2FNQ2_9ROSI</name>
<accession>A0ABR2FNQ2</accession>
<reference evidence="2 3" key="1">
    <citation type="journal article" date="2024" name="G3 (Bethesda)">
        <title>Genome assembly of Hibiscus sabdariffa L. provides insights into metabolisms of medicinal natural products.</title>
        <authorList>
            <person name="Kim T."/>
        </authorList>
    </citation>
    <scope>NUCLEOTIDE SEQUENCE [LARGE SCALE GENOMIC DNA]</scope>
    <source>
        <strain evidence="2">TK-2024</strain>
        <tissue evidence="2">Old leaves</tissue>
    </source>
</reference>
<comment type="caution">
    <text evidence="2">The sequence shown here is derived from an EMBL/GenBank/DDBJ whole genome shotgun (WGS) entry which is preliminary data.</text>
</comment>
<evidence type="ECO:0000313" key="2">
    <source>
        <dbReference type="EMBL" id="KAK8583712.1"/>
    </source>
</evidence>
<sequence>MEDRIRQLEDDVQKEKKVAQDFLDSFEEVWRNHEDAIKSLEVSRSENRALKERIQEIDAEVQSLKDQIAGYEGGMQVYEIPMEERLRSAARSIWEQE</sequence>
<feature type="coiled-coil region" evidence="1">
    <location>
        <begin position="5"/>
        <end position="67"/>
    </location>
</feature>
<dbReference type="EMBL" id="JBBPBM010000005">
    <property type="protein sequence ID" value="KAK8583712.1"/>
    <property type="molecule type" value="Genomic_DNA"/>
</dbReference>
<dbReference type="Proteomes" id="UP001472677">
    <property type="component" value="Unassembled WGS sequence"/>
</dbReference>
<evidence type="ECO:0000313" key="3">
    <source>
        <dbReference type="Proteomes" id="UP001472677"/>
    </source>
</evidence>
<keyword evidence="1" id="KW-0175">Coiled coil</keyword>